<protein>
    <recommendedName>
        <fullName evidence="3 5">acylphosphatase</fullName>
        <ecNumber evidence="2 5">3.6.1.7</ecNumber>
    </recommendedName>
</protein>
<gene>
    <name evidence="8" type="ORF">CFK40_11385</name>
</gene>
<dbReference type="EC" id="3.6.1.7" evidence="2 5"/>
<sequence length="89" mass="9948">MITNIMVSGIVQGVGFRYATKQRAEVLNLKGYATNNADGTVSIRVDGENEQIQRFITEITNNPTQFGRVDHIDVSTINTKEDYHGFSIK</sequence>
<evidence type="ECO:0000259" key="7">
    <source>
        <dbReference type="PROSITE" id="PS51160"/>
    </source>
</evidence>
<dbReference type="OrthoDB" id="9808093at2"/>
<dbReference type="Gene3D" id="3.30.70.100">
    <property type="match status" value="1"/>
</dbReference>
<keyword evidence="9" id="KW-1185">Reference proteome</keyword>
<feature type="domain" description="Acylphosphatase-like" evidence="7">
    <location>
        <begin position="2"/>
        <end position="89"/>
    </location>
</feature>
<comment type="similarity">
    <text evidence="1 6">Belongs to the acylphosphatase family.</text>
</comment>
<evidence type="ECO:0000256" key="6">
    <source>
        <dbReference type="RuleBase" id="RU004168"/>
    </source>
</evidence>
<evidence type="ECO:0000313" key="9">
    <source>
        <dbReference type="Proteomes" id="UP000204391"/>
    </source>
</evidence>
<dbReference type="InterPro" id="IPR017968">
    <property type="entry name" value="Acylphosphatase_CS"/>
</dbReference>
<dbReference type="PROSITE" id="PS00150">
    <property type="entry name" value="ACYLPHOSPHATASE_1"/>
    <property type="match status" value="1"/>
</dbReference>
<feature type="active site" evidence="5">
    <location>
        <position position="35"/>
    </location>
</feature>
<dbReference type="InterPro" id="IPR020456">
    <property type="entry name" value="Acylphosphatase"/>
</dbReference>
<dbReference type="PROSITE" id="PS51160">
    <property type="entry name" value="ACYLPHOSPHATASE_3"/>
    <property type="match status" value="1"/>
</dbReference>
<dbReference type="KEGG" id="vne:CFK40_11385"/>
<evidence type="ECO:0000313" key="8">
    <source>
        <dbReference type="EMBL" id="ASN05569.1"/>
    </source>
</evidence>
<dbReference type="GO" id="GO:0003998">
    <property type="term" value="F:acylphosphatase activity"/>
    <property type="evidence" value="ECO:0007669"/>
    <property type="project" value="UniProtKB-EC"/>
</dbReference>
<feature type="active site" evidence="5">
    <location>
        <position position="17"/>
    </location>
</feature>
<dbReference type="EMBL" id="CP022437">
    <property type="protein sequence ID" value="ASN05569.1"/>
    <property type="molecule type" value="Genomic_DNA"/>
</dbReference>
<evidence type="ECO:0000256" key="3">
    <source>
        <dbReference type="ARBA" id="ARBA00015991"/>
    </source>
</evidence>
<dbReference type="AlphaFoldDB" id="A0A221MDB7"/>
<evidence type="ECO:0000256" key="5">
    <source>
        <dbReference type="PROSITE-ProRule" id="PRU00520"/>
    </source>
</evidence>
<dbReference type="InterPro" id="IPR036046">
    <property type="entry name" value="Acylphosphatase-like_dom_sf"/>
</dbReference>
<dbReference type="SUPFAM" id="SSF54975">
    <property type="entry name" value="Acylphosphatase/BLUF domain-like"/>
    <property type="match status" value="1"/>
</dbReference>
<evidence type="ECO:0000256" key="2">
    <source>
        <dbReference type="ARBA" id="ARBA00012150"/>
    </source>
</evidence>
<dbReference type="Proteomes" id="UP000204391">
    <property type="component" value="Chromosome"/>
</dbReference>
<evidence type="ECO:0000256" key="4">
    <source>
        <dbReference type="ARBA" id="ARBA00047645"/>
    </source>
</evidence>
<comment type="catalytic activity">
    <reaction evidence="4 5">
        <text>an acyl phosphate + H2O = a carboxylate + phosphate + H(+)</text>
        <dbReference type="Rhea" id="RHEA:14965"/>
        <dbReference type="ChEBI" id="CHEBI:15377"/>
        <dbReference type="ChEBI" id="CHEBI:15378"/>
        <dbReference type="ChEBI" id="CHEBI:29067"/>
        <dbReference type="ChEBI" id="CHEBI:43474"/>
        <dbReference type="ChEBI" id="CHEBI:59918"/>
        <dbReference type="EC" id="3.6.1.7"/>
    </reaction>
</comment>
<dbReference type="PANTHER" id="PTHR47268:SF4">
    <property type="entry name" value="ACYLPHOSPHATASE"/>
    <property type="match status" value="1"/>
</dbReference>
<proteinExistence type="inferred from homology"/>
<dbReference type="Pfam" id="PF00708">
    <property type="entry name" value="Acylphosphatase"/>
    <property type="match status" value="1"/>
</dbReference>
<reference evidence="8 9" key="1">
    <citation type="journal article" date="2003" name="Int. J. Syst. Evol. Microbiol.">
        <title>Virgibacillus carmonensis sp. nov., Virgibacillus necropolis sp. nov. and Virgibacillus picturae sp. nov., three novel species isolated from deteriorated mural paintings, transfer of the species of the genus salibacillus to Virgibacillus, as Virgibacillus marismortui comb. nov. and Virgibacillus salexigens comb. nov., and emended description of the genus Virgibacillus.</title>
        <authorList>
            <person name="Heyrman J."/>
            <person name="Logan N.A."/>
            <person name="Busse H.J."/>
            <person name="Balcaen A."/>
            <person name="Lebbe L."/>
            <person name="Rodriguez-Diaz M."/>
            <person name="Swings J."/>
            <person name="De Vos P."/>
        </authorList>
    </citation>
    <scope>NUCLEOTIDE SEQUENCE [LARGE SCALE GENOMIC DNA]</scope>
    <source>
        <strain evidence="8 9">LMG 19488</strain>
    </source>
</reference>
<keyword evidence="5" id="KW-0378">Hydrolase</keyword>
<organism evidence="8 9">
    <name type="scientific">Virgibacillus necropolis</name>
    <dbReference type="NCBI Taxonomy" id="163877"/>
    <lineage>
        <taxon>Bacteria</taxon>
        <taxon>Bacillati</taxon>
        <taxon>Bacillota</taxon>
        <taxon>Bacilli</taxon>
        <taxon>Bacillales</taxon>
        <taxon>Bacillaceae</taxon>
        <taxon>Virgibacillus</taxon>
    </lineage>
</organism>
<accession>A0A221MDB7</accession>
<dbReference type="RefSeq" id="WP_089532418.1">
    <property type="nucleotide sequence ID" value="NZ_CP022437.1"/>
</dbReference>
<name>A0A221MDB7_9BACI</name>
<evidence type="ECO:0000256" key="1">
    <source>
        <dbReference type="ARBA" id="ARBA00005614"/>
    </source>
</evidence>
<dbReference type="PANTHER" id="PTHR47268">
    <property type="entry name" value="ACYLPHOSPHATASE"/>
    <property type="match status" value="1"/>
</dbReference>
<dbReference type="InterPro" id="IPR001792">
    <property type="entry name" value="Acylphosphatase-like_dom"/>
</dbReference>